<dbReference type="SUPFAM" id="SSF51419">
    <property type="entry name" value="PLP-binding barrel"/>
    <property type="match status" value="1"/>
</dbReference>
<comment type="cofactor">
    <cofactor evidence="2">
        <name>Mg(2+)</name>
        <dbReference type="ChEBI" id="CHEBI:18420"/>
    </cofactor>
</comment>
<evidence type="ECO:0000256" key="8">
    <source>
        <dbReference type="ARBA" id="ARBA00066951"/>
    </source>
</evidence>
<dbReference type="InterPro" id="IPR001608">
    <property type="entry name" value="Ala_racemase_N"/>
</dbReference>
<dbReference type="Pfam" id="PF01168">
    <property type="entry name" value="Ala_racemase_N"/>
    <property type="match status" value="1"/>
</dbReference>
<evidence type="ECO:0000256" key="1">
    <source>
        <dbReference type="ARBA" id="ARBA00001933"/>
    </source>
</evidence>
<gene>
    <name evidence="11" type="ORF">SAMN05421760_103348</name>
</gene>
<comment type="cofactor">
    <cofactor evidence="1">
        <name>pyridoxal 5'-phosphate</name>
        <dbReference type="ChEBI" id="CHEBI:597326"/>
    </cofactor>
</comment>
<protein>
    <recommendedName>
        <fullName evidence="9">3-hydroxy-D-aspartate aldolase</fullName>
        <ecNumber evidence="8">4.1.3.41</ecNumber>
    </recommendedName>
</protein>
<dbReference type="NCBIfam" id="NF045642">
    <property type="entry name" value="HdxyAspAldBhcC"/>
    <property type="match status" value="1"/>
</dbReference>
<evidence type="ECO:0000313" key="12">
    <source>
        <dbReference type="Proteomes" id="UP000185999"/>
    </source>
</evidence>
<dbReference type="RefSeq" id="WP_054340678.1">
    <property type="nucleotide sequence ID" value="NZ_FTOE01000003.1"/>
</dbReference>
<dbReference type="STRING" id="619304.SAMN05421760_103348"/>
<dbReference type="GO" id="GO:0030170">
    <property type="term" value="F:pyridoxal phosphate binding"/>
    <property type="evidence" value="ECO:0007669"/>
    <property type="project" value="UniProtKB-ARBA"/>
</dbReference>
<dbReference type="SMART" id="SM01119">
    <property type="entry name" value="D-ser_dehydrat"/>
    <property type="match status" value="1"/>
</dbReference>
<sequence length="393" mass="42489">MTIHNSPENLCESLHESLEVGYDVPAVVGMDEADIQTPCLVIDLDALEKNICTMGQYAKEMGVRHRVHGKMHKSVDIALLQEKLGNSCGVCCQKVSEAEVFARGGIKDVLVSNQVRDPAKIDRLARLPKLGARTLCCVDDIDNVAELSAAAQKHGTQIECLVEIDCGAGRCGVEAGQPVVDIAVAINAAPNLKFAGIQAYQGAMQHMEGFEDRKAKIEIAVAIVARSIAMLKDKNLECDIVGGGGTGSYYFEGTSGVFNELQCGSYAFMDADYQRIKDENGNKISEFENALFILTSVMSHTKADKAICDAGLKAQSVDSGLPYIFGRDDVEYIKCSDEHGVISDPNGALKINEKLKLVPGHCDPTCNVHDYYVGVRNGKVEVLWPVSARGKAY</sequence>
<evidence type="ECO:0000256" key="9">
    <source>
        <dbReference type="ARBA" id="ARBA00073782"/>
    </source>
</evidence>
<name>A0A1N7LA30_9GAMM</name>
<dbReference type="Proteomes" id="UP000185999">
    <property type="component" value="Unassembled WGS sequence"/>
</dbReference>
<comment type="catalytic activity">
    <reaction evidence="7">
        <text>(3R)-3-hydroxy-D-aspartate = glyoxylate + glycine</text>
        <dbReference type="Rhea" id="RHEA:27938"/>
        <dbReference type="ChEBI" id="CHEBI:36655"/>
        <dbReference type="ChEBI" id="CHEBI:57305"/>
        <dbReference type="ChEBI" id="CHEBI:60898"/>
        <dbReference type="EC" id="4.1.3.41"/>
    </reaction>
</comment>
<dbReference type="OrthoDB" id="9772497at2"/>
<dbReference type="PANTHER" id="PTHR28004">
    <property type="entry name" value="ZGC:162816-RELATED"/>
    <property type="match status" value="1"/>
</dbReference>
<organism evidence="11 12">
    <name type="scientific">Neptunomonas antarctica</name>
    <dbReference type="NCBI Taxonomy" id="619304"/>
    <lineage>
        <taxon>Bacteria</taxon>
        <taxon>Pseudomonadati</taxon>
        <taxon>Pseudomonadota</taxon>
        <taxon>Gammaproteobacteria</taxon>
        <taxon>Oceanospirillales</taxon>
        <taxon>Oceanospirillaceae</taxon>
        <taxon>Neptunomonas</taxon>
    </lineage>
</organism>
<evidence type="ECO:0000256" key="3">
    <source>
        <dbReference type="ARBA" id="ARBA00005323"/>
    </source>
</evidence>
<dbReference type="PANTHER" id="PTHR28004:SF2">
    <property type="entry name" value="D-SERINE DEHYDRATASE"/>
    <property type="match status" value="1"/>
</dbReference>
<dbReference type="Pfam" id="PF14031">
    <property type="entry name" value="D-ser_dehydrat"/>
    <property type="match status" value="1"/>
</dbReference>
<dbReference type="Gene3D" id="3.20.20.10">
    <property type="entry name" value="Alanine racemase"/>
    <property type="match status" value="1"/>
</dbReference>
<dbReference type="InterPro" id="IPR054854">
    <property type="entry name" value="HdxyAspAldBhcC"/>
</dbReference>
<evidence type="ECO:0000256" key="4">
    <source>
        <dbReference type="ARBA" id="ARBA00022898"/>
    </source>
</evidence>
<dbReference type="CDD" id="cd06819">
    <property type="entry name" value="PLPDE_III_LS_D-TA"/>
    <property type="match status" value="1"/>
</dbReference>
<evidence type="ECO:0000259" key="10">
    <source>
        <dbReference type="SMART" id="SM01119"/>
    </source>
</evidence>
<keyword evidence="12" id="KW-1185">Reference proteome</keyword>
<dbReference type="Gene3D" id="2.40.37.20">
    <property type="entry name" value="D-serine dehydratase-like domain"/>
    <property type="match status" value="1"/>
</dbReference>
<proteinExistence type="inferred from homology"/>
<keyword evidence="4" id="KW-0663">Pyridoxal phosphate</keyword>
<evidence type="ECO:0000256" key="7">
    <source>
        <dbReference type="ARBA" id="ARBA00052618"/>
    </source>
</evidence>
<dbReference type="FunFam" id="3.20.20.10:FF:000026">
    <property type="entry name" value="D-threonine aldolase"/>
    <property type="match status" value="1"/>
</dbReference>
<comment type="catalytic activity">
    <reaction evidence="6">
        <text>(3S)-3-hydroxy-D-aspartate = glyoxylate + glycine</text>
        <dbReference type="Rhea" id="RHEA:27934"/>
        <dbReference type="ChEBI" id="CHEBI:36655"/>
        <dbReference type="ChEBI" id="CHEBI:57305"/>
        <dbReference type="ChEBI" id="CHEBI:60894"/>
        <dbReference type="EC" id="4.1.3.41"/>
    </reaction>
    <physiologicalReaction direction="right-to-left" evidence="6">
        <dbReference type="Rhea" id="RHEA:27936"/>
    </physiologicalReaction>
</comment>
<feature type="domain" description="D-serine dehydratase-like" evidence="10">
    <location>
        <begin position="290"/>
        <end position="376"/>
    </location>
</feature>
<dbReference type="AlphaFoldDB" id="A0A1N7LA30"/>
<dbReference type="InterPro" id="IPR051466">
    <property type="entry name" value="D-amino_acid_metab_enzyme"/>
</dbReference>
<dbReference type="InterPro" id="IPR026956">
    <property type="entry name" value="D-ser_dehydrat-like_dom"/>
</dbReference>
<accession>A0A1N7LA30</accession>
<reference evidence="12" key="1">
    <citation type="submission" date="2017-01" db="EMBL/GenBank/DDBJ databases">
        <authorList>
            <person name="Varghese N."/>
            <person name="Submissions S."/>
        </authorList>
    </citation>
    <scope>NUCLEOTIDE SEQUENCE [LARGE SCALE GENOMIC DNA]</scope>
    <source>
        <strain evidence="12">DSM 22306</strain>
    </source>
</reference>
<dbReference type="GO" id="GO:0036088">
    <property type="term" value="P:D-serine catabolic process"/>
    <property type="evidence" value="ECO:0007669"/>
    <property type="project" value="TreeGrafter"/>
</dbReference>
<comment type="similarity">
    <text evidence="3">Belongs to the DSD1 family.</text>
</comment>
<evidence type="ECO:0000256" key="6">
    <source>
        <dbReference type="ARBA" id="ARBA00051696"/>
    </source>
</evidence>
<dbReference type="EC" id="4.1.3.41" evidence="8"/>
<dbReference type="GO" id="GO:0008721">
    <property type="term" value="F:D-serine ammonia-lyase activity"/>
    <property type="evidence" value="ECO:0007669"/>
    <property type="project" value="TreeGrafter"/>
</dbReference>
<dbReference type="InterPro" id="IPR029066">
    <property type="entry name" value="PLP-binding_barrel"/>
</dbReference>
<dbReference type="FunFam" id="2.40.37.20:FF:000001">
    <property type="entry name" value="D-3-hydroxyaspartate aldolase"/>
    <property type="match status" value="1"/>
</dbReference>
<dbReference type="EMBL" id="FTOE01000003">
    <property type="protein sequence ID" value="SIS70659.1"/>
    <property type="molecule type" value="Genomic_DNA"/>
</dbReference>
<keyword evidence="5" id="KW-0456">Lyase</keyword>
<evidence type="ECO:0000313" key="11">
    <source>
        <dbReference type="EMBL" id="SIS70659.1"/>
    </source>
</evidence>
<dbReference type="InterPro" id="IPR042208">
    <property type="entry name" value="D-ser_dehydrat-like_sf"/>
</dbReference>
<dbReference type="GO" id="GO:0016833">
    <property type="term" value="F:oxo-acid-lyase activity"/>
    <property type="evidence" value="ECO:0007669"/>
    <property type="project" value="UniProtKB-ARBA"/>
</dbReference>
<evidence type="ECO:0000256" key="2">
    <source>
        <dbReference type="ARBA" id="ARBA00001946"/>
    </source>
</evidence>
<evidence type="ECO:0000256" key="5">
    <source>
        <dbReference type="ARBA" id="ARBA00023239"/>
    </source>
</evidence>